<keyword evidence="3 4" id="KW-0472">Membrane</keyword>
<feature type="transmembrane region" description="Helical" evidence="4">
    <location>
        <begin position="382"/>
        <end position="402"/>
    </location>
</feature>
<dbReference type="InterPro" id="IPR011701">
    <property type="entry name" value="MFS"/>
</dbReference>
<dbReference type="eggNOG" id="COG2814">
    <property type="taxonomic scope" value="Bacteria"/>
</dbReference>
<dbReference type="InterPro" id="IPR036259">
    <property type="entry name" value="MFS_trans_sf"/>
</dbReference>
<feature type="transmembrane region" description="Helical" evidence="4">
    <location>
        <begin position="232"/>
        <end position="253"/>
    </location>
</feature>
<proteinExistence type="predicted"/>
<dbReference type="PANTHER" id="PTHR23539:SF1">
    <property type="entry name" value="MAJOR FACILITATOR SUPERFAMILY (MFS) PROFILE DOMAIN-CONTAINING PROTEIN"/>
    <property type="match status" value="1"/>
</dbReference>
<organism evidence="6 7">
    <name type="scientific">Legionella massiliensis</name>
    <dbReference type="NCBI Taxonomy" id="1034943"/>
    <lineage>
        <taxon>Bacteria</taxon>
        <taxon>Pseudomonadati</taxon>
        <taxon>Pseudomonadota</taxon>
        <taxon>Gammaproteobacteria</taxon>
        <taxon>Legionellales</taxon>
        <taxon>Legionellaceae</taxon>
        <taxon>Legionella</taxon>
    </lineage>
</organism>
<evidence type="ECO:0000313" key="6">
    <source>
        <dbReference type="EMBL" id="CDZ79507.1"/>
    </source>
</evidence>
<feature type="transmembrane region" description="Helical" evidence="4">
    <location>
        <begin position="265"/>
        <end position="283"/>
    </location>
</feature>
<dbReference type="Proteomes" id="UP000044071">
    <property type="component" value="Unassembled WGS sequence"/>
</dbReference>
<accession>A0A078L2Q7</accession>
<sequence length="416" mass="45864">MNNKNKYRLRTKSLSSHSLWGLNTTNFLLAGMTIVIIPFLAVFLKGKNWNYDQIGMSIATASLGLFLFQIIAGVIIDQVNNKRLLLAISTLLLGAVYALLPFISHYTLVVYLLIFISGIAGAFIVPLLASIALSLVGQGNLSTLIGINRSWNHLGNIAGMALAWFLVRHYGINAIFYFIGIMSCLSVISIYTISAAVNEADLTHNTITPPPRKLKIILNDFNELFKNHHIRLLIICVTLFHIANAPLIPLLSLYIKHLHGNNEKIAGIVFITQLTMVPISLITARFSRYHEIKKILSLAFILLPIRIFLLCITTNTNWLLVIQILDGIGTGIYGVAICLLCENLALGKKVFNTLLSTMQTALALGGLFGVFIQGFLLQYFGFFNTFLCLALIAVLAAILFVVKWAGLGETLAPQPH</sequence>
<feature type="transmembrane region" description="Helical" evidence="4">
    <location>
        <begin position="83"/>
        <end position="103"/>
    </location>
</feature>
<feature type="transmembrane region" description="Helical" evidence="4">
    <location>
        <begin position="295"/>
        <end position="312"/>
    </location>
</feature>
<feature type="transmembrane region" description="Helical" evidence="4">
    <location>
        <begin position="20"/>
        <end position="44"/>
    </location>
</feature>
<dbReference type="OrthoDB" id="9812574at2"/>
<dbReference type="PROSITE" id="PS50850">
    <property type="entry name" value="MFS"/>
    <property type="match status" value="1"/>
</dbReference>
<dbReference type="SUPFAM" id="SSF103473">
    <property type="entry name" value="MFS general substrate transporter"/>
    <property type="match status" value="1"/>
</dbReference>
<dbReference type="GO" id="GO:0022857">
    <property type="term" value="F:transmembrane transporter activity"/>
    <property type="evidence" value="ECO:0007669"/>
    <property type="project" value="InterPro"/>
</dbReference>
<keyword evidence="1 4" id="KW-0812">Transmembrane</keyword>
<keyword evidence="7" id="KW-1185">Reference proteome</keyword>
<gene>
    <name evidence="6" type="ORF">BN59_03825</name>
</gene>
<evidence type="ECO:0000256" key="2">
    <source>
        <dbReference type="ARBA" id="ARBA00022989"/>
    </source>
</evidence>
<protein>
    <submittedName>
        <fullName evidence="6">Putative 3-phenylpropionic acid transporter</fullName>
    </submittedName>
</protein>
<name>A0A078L2Q7_9GAMM</name>
<dbReference type="Gene3D" id="1.20.1250.20">
    <property type="entry name" value="MFS general substrate transporter like domains"/>
    <property type="match status" value="2"/>
</dbReference>
<keyword evidence="2 4" id="KW-1133">Transmembrane helix</keyword>
<feature type="transmembrane region" description="Helical" evidence="4">
    <location>
        <begin position="353"/>
        <end position="376"/>
    </location>
</feature>
<feature type="transmembrane region" description="Helical" evidence="4">
    <location>
        <begin position="154"/>
        <end position="170"/>
    </location>
</feature>
<evidence type="ECO:0000313" key="7">
    <source>
        <dbReference type="Proteomes" id="UP000044071"/>
    </source>
</evidence>
<feature type="transmembrane region" description="Helical" evidence="4">
    <location>
        <begin position="56"/>
        <end position="76"/>
    </location>
</feature>
<feature type="transmembrane region" description="Helical" evidence="4">
    <location>
        <begin position="109"/>
        <end position="133"/>
    </location>
</feature>
<dbReference type="Pfam" id="PF07690">
    <property type="entry name" value="MFS_1"/>
    <property type="match status" value="1"/>
</dbReference>
<dbReference type="STRING" id="1034943.BN59_03825"/>
<feature type="transmembrane region" description="Helical" evidence="4">
    <location>
        <begin position="176"/>
        <end position="197"/>
    </location>
</feature>
<evidence type="ECO:0000256" key="1">
    <source>
        <dbReference type="ARBA" id="ARBA00022692"/>
    </source>
</evidence>
<evidence type="ECO:0000256" key="3">
    <source>
        <dbReference type="ARBA" id="ARBA00023136"/>
    </source>
</evidence>
<dbReference type="PANTHER" id="PTHR23539">
    <property type="entry name" value="MFS TRANSPORTER"/>
    <property type="match status" value="1"/>
</dbReference>
<dbReference type="EMBL" id="CCSB01000006">
    <property type="protein sequence ID" value="CDZ79507.1"/>
    <property type="molecule type" value="Genomic_DNA"/>
</dbReference>
<feature type="transmembrane region" description="Helical" evidence="4">
    <location>
        <begin position="318"/>
        <end position="341"/>
    </location>
</feature>
<feature type="domain" description="Major facilitator superfamily (MFS) profile" evidence="5">
    <location>
        <begin position="18"/>
        <end position="405"/>
    </location>
</feature>
<dbReference type="AlphaFoldDB" id="A0A078L2Q7"/>
<reference evidence="6 7" key="1">
    <citation type="submission" date="2014-06" db="EMBL/GenBank/DDBJ databases">
        <authorList>
            <person name="Urmite Genomes Urmite Genomes"/>
        </authorList>
    </citation>
    <scope>NUCLEOTIDE SEQUENCE [LARGE SCALE GENOMIC DNA]</scope>
</reference>
<evidence type="ECO:0000256" key="4">
    <source>
        <dbReference type="SAM" id="Phobius"/>
    </source>
</evidence>
<evidence type="ECO:0000259" key="5">
    <source>
        <dbReference type="PROSITE" id="PS50850"/>
    </source>
</evidence>
<dbReference type="InterPro" id="IPR020846">
    <property type="entry name" value="MFS_dom"/>
</dbReference>
<dbReference type="RefSeq" id="WP_044013021.1">
    <property type="nucleotide sequence ID" value="NZ_CCVW01000006.1"/>
</dbReference>